<dbReference type="Pfam" id="PF00072">
    <property type="entry name" value="Response_reg"/>
    <property type="match status" value="1"/>
</dbReference>
<dbReference type="PROSITE" id="PS50043">
    <property type="entry name" value="HTH_LUXR_2"/>
    <property type="match status" value="1"/>
</dbReference>
<feature type="modified residue" description="4-aspartylphosphate" evidence="5">
    <location>
        <position position="63"/>
    </location>
</feature>
<gene>
    <name evidence="8" type="ORF">M0H32_21395</name>
</gene>
<dbReference type="InterPro" id="IPR001789">
    <property type="entry name" value="Sig_transdc_resp-reg_receiver"/>
</dbReference>
<dbReference type="CDD" id="cd17535">
    <property type="entry name" value="REC_NarL-like"/>
    <property type="match status" value="1"/>
</dbReference>
<dbReference type="SUPFAM" id="SSF52172">
    <property type="entry name" value="CheY-like"/>
    <property type="match status" value="1"/>
</dbReference>
<dbReference type="SMART" id="SM00448">
    <property type="entry name" value="REC"/>
    <property type="match status" value="1"/>
</dbReference>
<keyword evidence="9" id="KW-1185">Reference proteome</keyword>
<dbReference type="Gene3D" id="1.10.10.10">
    <property type="entry name" value="Winged helix-like DNA-binding domain superfamily/Winged helix DNA-binding domain"/>
    <property type="match status" value="1"/>
</dbReference>
<dbReference type="InterPro" id="IPR000792">
    <property type="entry name" value="Tscrpt_reg_LuxR_C"/>
</dbReference>
<organism evidence="8 9">
    <name type="scientific">Roseibium sediminicola</name>
    <dbReference type="NCBI Taxonomy" id="2933272"/>
    <lineage>
        <taxon>Bacteria</taxon>
        <taxon>Pseudomonadati</taxon>
        <taxon>Pseudomonadota</taxon>
        <taxon>Alphaproteobacteria</taxon>
        <taxon>Hyphomicrobiales</taxon>
        <taxon>Stappiaceae</taxon>
        <taxon>Roseibium</taxon>
    </lineage>
</organism>
<keyword evidence="4" id="KW-0804">Transcription</keyword>
<feature type="domain" description="Response regulatory" evidence="7">
    <location>
        <begin position="7"/>
        <end position="128"/>
    </location>
</feature>
<evidence type="ECO:0000313" key="8">
    <source>
        <dbReference type="EMBL" id="MCK7614732.1"/>
    </source>
</evidence>
<keyword evidence="1 5" id="KW-0597">Phosphoprotein</keyword>
<dbReference type="InterPro" id="IPR011006">
    <property type="entry name" value="CheY-like_superfamily"/>
</dbReference>
<dbReference type="CDD" id="cd06170">
    <property type="entry name" value="LuxR_C_like"/>
    <property type="match status" value="1"/>
</dbReference>
<evidence type="ECO:0000259" key="7">
    <source>
        <dbReference type="PROSITE" id="PS50110"/>
    </source>
</evidence>
<dbReference type="Pfam" id="PF00196">
    <property type="entry name" value="GerE"/>
    <property type="match status" value="1"/>
</dbReference>
<dbReference type="PROSITE" id="PS50110">
    <property type="entry name" value="RESPONSE_REGULATORY"/>
    <property type="match status" value="1"/>
</dbReference>
<protein>
    <submittedName>
        <fullName evidence="8">Response regulator transcription factor</fullName>
    </submittedName>
</protein>
<comment type="caution">
    <text evidence="8">The sequence shown here is derived from an EMBL/GenBank/DDBJ whole genome shotgun (WGS) entry which is preliminary data.</text>
</comment>
<evidence type="ECO:0000259" key="6">
    <source>
        <dbReference type="PROSITE" id="PS50043"/>
    </source>
</evidence>
<evidence type="ECO:0000256" key="2">
    <source>
        <dbReference type="ARBA" id="ARBA00023015"/>
    </source>
</evidence>
<dbReference type="InterPro" id="IPR036388">
    <property type="entry name" value="WH-like_DNA-bd_sf"/>
</dbReference>
<dbReference type="PANTHER" id="PTHR43214:SF41">
    <property type="entry name" value="NITRATE_NITRITE RESPONSE REGULATOR PROTEIN NARP"/>
    <property type="match status" value="1"/>
</dbReference>
<dbReference type="Proteomes" id="UP001431221">
    <property type="component" value="Unassembled WGS sequence"/>
</dbReference>
<dbReference type="PANTHER" id="PTHR43214">
    <property type="entry name" value="TWO-COMPONENT RESPONSE REGULATOR"/>
    <property type="match status" value="1"/>
</dbReference>
<dbReference type="InterPro" id="IPR016032">
    <property type="entry name" value="Sig_transdc_resp-reg_C-effctor"/>
</dbReference>
<evidence type="ECO:0000256" key="1">
    <source>
        <dbReference type="ARBA" id="ARBA00022553"/>
    </source>
</evidence>
<name>A0ABT0GZ75_9HYPH</name>
<dbReference type="Gene3D" id="3.40.50.2300">
    <property type="match status" value="1"/>
</dbReference>
<accession>A0ABT0GZ75</accession>
<dbReference type="SMART" id="SM00421">
    <property type="entry name" value="HTH_LUXR"/>
    <property type="match status" value="1"/>
</dbReference>
<dbReference type="SUPFAM" id="SSF46894">
    <property type="entry name" value="C-terminal effector domain of the bipartite response regulators"/>
    <property type="match status" value="1"/>
</dbReference>
<reference evidence="8" key="1">
    <citation type="submission" date="2022-04" db="EMBL/GenBank/DDBJ databases">
        <title>Roseibium sp. CAU 1639 isolated from mud.</title>
        <authorList>
            <person name="Kim W."/>
        </authorList>
    </citation>
    <scope>NUCLEOTIDE SEQUENCE</scope>
    <source>
        <strain evidence="8">CAU 1639</strain>
    </source>
</reference>
<keyword evidence="3" id="KW-0238">DNA-binding</keyword>
<sequence>MQEPRFHAVIADDHAIVRAGLRIALETPGTVVSEGIAVVAEANDGLQAIAAVRRHRPSLLLLDVQMPLAGGLEVFVEARRWSPDTRVVILTGVSSVGKIGELVASGVDGLFSKSEDHDELIAKLPNILSGQRHIAGRFEEMLRDAPAPPLLSDRERQTLNLIVSGRSNREIGETLGISAKTVDRHRTNLMKKLDVHSVAQLIAYALREGLIDPSVEL</sequence>
<evidence type="ECO:0000256" key="4">
    <source>
        <dbReference type="ARBA" id="ARBA00023163"/>
    </source>
</evidence>
<evidence type="ECO:0000313" key="9">
    <source>
        <dbReference type="Proteomes" id="UP001431221"/>
    </source>
</evidence>
<dbReference type="PROSITE" id="PS00622">
    <property type="entry name" value="HTH_LUXR_1"/>
    <property type="match status" value="1"/>
</dbReference>
<dbReference type="InterPro" id="IPR039420">
    <property type="entry name" value="WalR-like"/>
</dbReference>
<dbReference type="EMBL" id="JALNMJ010000018">
    <property type="protein sequence ID" value="MCK7614732.1"/>
    <property type="molecule type" value="Genomic_DNA"/>
</dbReference>
<proteinExistence type="predicted"/>
<evidence type="ECO:0000256" key="3">
    <source>
        <dbReference type="ARBA" id="ARBA00023125"/>
    </source>
</evidence>
<dbReference type="PRINTS" id="PR00038">
    <property type="entry name" value="HTHLUXR"/>
</dbReference>
<evidence type="ECO:0000256" key="5">
    <source>
        <dbReference type="PROSITE-ProRule" id="PRU00169"/>
    </source>
</evidence>
<dbReference type="InterPro" id="IPR058245">
    <property type="entry name" value="NreC/VraR/RcsB-like_REC"/>
</dbReference>
<keyword evidence="2" id="KW-0805">Transcription regulation</keyword>
<feature type="domain" description="HTH luxR-type" evidence="6">
    <location>
        <begin position="144"/>
        <end position="209"/>
    </location>
</feature>